<reference evidence="1 2" key="1">
    <citation type="journal article" date="2016" name="Mol. Biol. Evol.">
        <title>Comparative Genomics of Early-Diverging Mushroom-Forming Fungi Provides Insights into the Origins of Lignocellulose Decay Capabilities.</title>
        <authorList>
            <person name="Nagy L.G."/>
            <person name="Riley R."/>
            <person name="Tritt A."/>
            <person name="Adam C."/>
            <person name="Daum C."/>
            <person name="Floudas D."/>
            <person name="Sun H."/>
            <person name="Yadav J.S."/>
            <person name="Pangilinan J."/>
            <person name="Larsson K.H."/>
            <person name="Matsuura K."/>
            <person name="Barry K."/>
            <person name="Labutti K."/>
            <person name="Kuo R."/>
            <person name="Ohm R.A."/>
            <person name="Bhattacharya S.S."/>
            <person name="Shirouzu T."/>
            <person name="Yoshinaga Y."/>
            <person name="Martin F.M."/>
            <person name="Grigoriev I.V."/>
            <person name="Hibbett D.S."/>
        </authorList>
    </citation>
    <scope>NUCLEOTIDE SEQUENCE [LARGE SCALE GENOMIC DNA]</scope>
    <source>
        <strain evidence="1 2">CBS 109695</strain>
    </source>
</reference>
<keyword evidence="2" id="KW-1185">Reference proteome</keyword>
<gene>
    <name evidence="1" type="ORF">FIBSPDRAFT_934698</name>
</gene>
<dbReference type="Proteomes" id="UP000076532">
    <property type="component" value="Unassembled WGS sequence"/>
</dbReference>
<accession>A0A166F372</accession>
<sequence>MRGGARVTIQTLEYILRLCHPASISNPPILELDVIKGVLGAARKYGMDGAEIFIRNALISPRFPGKEPMRVFAIACLFKATREARIAAAATLEFDIAEELGYINELEDISGADLFHIQDYHKHCKKLAREYIDTVIDSCESIIMSGGTNIRSEEGVEWRRKFYTRYLKPHKEALDQGPVGRAARAARAKESVDKALQSAPACTSCNQHVGAFELESSVTSIGEEIDGIISKVKLSQWELRVPVE</sequence>
<dbReference type="STRING" id="436010.A0A166F372"/>
<evidence type="ECO:0000313" key="2">
    <source>
        <dbReference type="Proteomes" id="UP000076532"/>
    </source>
</evidence>
<evidence type="ECO:0000313" key="1">
    <source>
        <dbReference type="EMBL" id="KZP16389.1"/>
    </source>
</evidence>
<organism evidence="1 2">
    <name type="scientific">Athelia psychrophila</name>
    <dbReference type="NCBI Taxonomy" id="1759441"/>
    <lineage>
        <taxon>Eukaryota</taxon>
        <taxon>Fungi</taxon>
        <taxon>Dikarya</taxon>
        <taxon>Basidiomycota</taxon>
        <taxon>Agaricomycotina</taxon>
        <taxon>Agaricomycetes</taxon>
        <taxon>Agaricomycetidae</taxon>
        <taxon>Atheliales</taxon>
        <taxon>Atheliaceae</taxon>
        <taxon>Athelia</taxon>
    </lineage>
</organism>
<name>A0A166F372_9AGAM</name>
<dbReference type="EMBL" id="KV417594">
    <property type="protein sequence ID" value="KZP16389.1"/>
    <property type="molecule type" value="Genomic_DNA"/>
</dbReference>
<dbReference type="AlphaFoldDB" id="A0A166F372"/>
<dbReference type="OrthoDB" id="3357985at2759"/>
<protein>
    <submittedName>
        <fullName evidence="1">Uncharacterized protein</fullName>
    </submittedName>
</protein>
<proteinExistence type="predicted"/>